<evidence type="ECO:0000256" key="1">
    <source>
        <dbReference type="ARBA" id="ARBA00006484"/>
    </source>
</evidence>
<comment type="caution">
    <text evidence="3">The sequence shown here is derived from an EMBL/GenBank/DDBJ whole genome shotgun (WGS) entry which is preliminary data.</text>
</comment>
<dbReference type="Pfam" id="PF13561">
    <property type="entry name" value="adh_short_C2"/>
    <property type="match status" value="1"/>
</dbReference>
<dbReference type="SUPFAM" id="SSF51735">
    <property type="entry name" value="NAD(P)-binding Rossmann-fold domains"/>
    <property type="match status" value="1"/>
</dbReference>
<dbReference type="CDD" id="cd05333">
    <property type="entry name" value="BKR_SDR_c"/>
    <property type="match status" value="1"/>
</dbReference>
<dbReference type="PRINTS" id="PR00081">
    <property type="entry name" value="GDHRDH"/>
</dbReference>
<name>A0ABS7UXC7_9BACI</name>
<gene>
    <name evidence="3" type="ORF">K9V48_22665</name>
</gene>
<organism evidence="3 4">
    <name type="scientific">Metabacillus rhizolycopersici</name>
    <dbReference type="NCBI Taxonomy" id="2875709"/>
    <lineage>
        <taxon>Bacteria</taxon>
        <taxon>Bacillati</taxon>
        <taxon>Bacillota</taxon>
        <taxon>Bacilli</taxon>
        <taxon>Bacillales</taxon>
        <taxon>Bacillaceae</taxon>
        <taxon>Metabacillus</taxon>
    </lineage>
</organism>
<dbReference type="PANTHER" id="PTHR42879">
    <property type="entry name" value="3-OXOACYL-(ACYL-CARRIER-PROTEIN) REDUCTASE"/>
    <property type="match status" value="1"/>
</dbReference>
<comment type="similarity">
    <text evidence="1">Belongs to the short-chain dehydrogenases/reductases (SDR) family.</text>
</comment>
<dbReference type="NCBIfam" id="NF005559">
    <property type="entry name" value="PRK07231.1"/>
    <property type="match status" value="1"/>
</dbReference>
<dbReference type="PRINTS" id="PR00080">
    <property type="entry name" value="SDRFAMILY"/>
</dbReference>
<dbReference type="InterPro" id="IPR036291">
    <property type="entry name" value="NAD(P)-bd_dom_sf"/>
</dbReference>
<reference evidence="3" key="1">
    <citation type="submission" date="2024-05" db="EMBL/GenBank/DDBJ databases">
        <title>Metabacillus sp. nov., isolated from the rhizosphere soil of tomato plants.</title>
        <authorList>
            <person name="Ma R."/>
        </authorList>
    </citation>
    <scope>NUCLEOTIDE SEQUENCE</scope>
    <source>
        <strain evidence="3">DBTR6</strain>
    </source>
</reference>
<feature type="domain" description="Ketoreductase" evidence="2">
    <location>
        <begin position="7"/>
        <end position="185"/>
    </location>
</feature>
<dbReference type="NCBIfam" id="NF009466">
    <property type="entry name" value="PRK12826.1-2"/>
    <property type="match status" value="1"/>
</dbReference>
<dbReference type="PANTHER" id="PTHR42879:SF2">
    <property type="entry name" value="3-OXOACYL-[ACYL-CARRIER-PROTEIN] REDUCTASE FABG"/>
    <property type="match status" value="1"/>
</dbReference>
<dbReference type="SMART" id="SM00822">
    <property type="entry name" value="PKS_KR"/>
    <property type="match status" value="1"/>
</dbReference>
<evidence type="ECO:0000259" key="2">
    <source>
        <dbReference type="SMART" id="SM00822"/>
    </source>
</evidence>
<dbReference type="InterPro" id="IPR020904">
    <property type="entry name" value="Sc_DH/Rdtase_CS"/>
</dbReference>
<evidence type="ECO:0000313" key="3">
    <source>
        <dbReference type="EMBL" id="MBZ5752956.1"/>
    </source>
</evidence>
<keyword evidence="4" id="KW-1185">Reference proteome</keyword>
<dbReference type="InterPro" id="IPR002347">
    <property type="entry name" value="SDR_fam"/>
</dbReference>
<dbReference type="PROSITE" id="PS00061">
    <property type="entry name" value="ADH_SHORT"/>
    <property type="match status" value="1"/>
</dbReference>
<accession>A0ABS7UXC7</accession>
<dbReference type="RefSeq" id="WP_224141394.1">
    <property type="nucleotide sequence ID" value="NZ_JAIQUM010000077.1"/>
</dbReference>
<dbReference type="EMBL" id="JAIQUM010000077">
    <property type="protein sequence ID" value="MBZ5752956.1"/>
    <property type="molecule type" value="Genomic_DNA"/>
</dbReference>
<dbReference type="InterPro" id="IPR057326">
    <property type="entry name" value="KR_dom"/>
</dbReference>
<dbReference type="Proteomes" id="UP001165287">
    <property type="component" value="Unassembled WGS sequence"/>
</dbReference>
<dbReference type="Gene3D" id="3.40.50.720">
    <property type="entry name" value="NAD(P)-binding Rossmann-like Domain"/>
    <property type="match status" value="1"/>
</dbReference>
<dbReference type="InterPro" id="IPR050259">
    <property type="entry name" value="SDR"/>
</dbReference>
<proteinExistence type="inferred from homology"/>
<sequence>MSCLQDKVAIVTGAGRGIGAETAKRLAQDGAKVAVFDLHEEVCYETVQAIQSIGGEAIAIGCNVSDIEQVDAAVEKVANEFGKIDILVNNAGVTRDNLLFKMSVEDWDMVMNVHLKGSFLCAKAVQKFMVKERYGKIINISSTSALGNRGQANYSTAKAGLQGFTRSLALELGPFNINVNSVAPGYVVTEMTKATSDRVGLDFEEQQKLVAERNPLRRVGNPQDIANVIAFLASEDASYVNGQIIYVNGGAR</sequence>
<evidence type="ECO:0000313" key="4">
    <source>
        <dbReference type="Proteomes" id="UP001165287"/>
    </source>
</evidence>
<protein>
    <submittedName>
        <fullName evidence="3">Beta-ketoacyl-ACP reductase</fullName>
    </submittedName>
</protein>